<keyword evidence="4" id="KW-1185">Reference proteome</keyword>
<dbReference type="InterPro" id="IPR011042">
    <property type="entry name" value="6-blade_b-propeller_TolB-like"/>
</dbReference>
<dbReference type="SUPFAM" id="SSF82171">
    <property type="entry name" value="DPP6 N-terminal domain-like"/>
    <property type="match status" value="1"/>
</dbReference>
<feature type="chain" id="PRO_5030829314" evidence="2">
    <location>
        <begin position="33"/>
        <end position="447"/>
    </location>
</feature>
<dbReference type="RefSeq" id="WP_184933625.1">
    <property type="nucleotide sequence ID" value="NZ_JACHJV010000001.1"/>
</dbReference>
<feature type="signal peptide" evidence="2">
    <location>
        <begin position="1"/>
        <end position="32"/>
    </location>
</feature>
<evidence type="ECO:0000313" key="4">
    <source>
        <dbReference type="Proteomes" id="UP000540506"/>
    </source>
</evidence>
<reference evidence="3 4" key="1">
    <citation type="submission" date="2020-08" db="EMBL/GenBank/DDBJ databases">
        <title>Sequencing the genomes of 1000 actinobacteria strains.</title>
        <authorList>
            <person name="Klenk H.-P."/>
        </authorList>
    </citation>
    <scope>NUCLEOTIDE SEQUENCE [LARGE SCALE GENOMIC DNA]</scope>
    <source>
        <strain evidence="3 4">DSM 41654</strain>
    </source>
</reference>
<dbReference type="EMBL" id="JACHJV010000001">
    <property type="protein sequence ID" value="MBB4921262.1"/>
    <property type="molecule type" value="Genomic_DNA"/>
</dbReference>
<protein>
    <submittedName>
        <fullName evidence="3">Tol biopolymer transport system component</fullName>
    </submittedName>
</protein>
<dbReference type="InterPro" id="IPR011659">
    <property type="entry name" value="WD40"/>
</dbReference>
<gene>
    <name evidence="3" type="ORF">FHR34_000255</name>
</gene>
<dbReference type="InterPro" id="IPR006311">
    <property type="entry name" value="TAT_signal"/>
</dbReference>
<sequence length="447" mass="45690">MFGRGRAKVLAITGACAVAAALATTVAAPAGAAAPPTPVQVCLAPGGAQPDQRSDPAALSADGRYALIDSLAGNLTPQGGNGGVFVCDLRTGHIEQADLSESGSLPDSYSSGGALSADGRYAVFTSAADNLAPGATKGVQNVYLRDLRTHRTQLISAGNGSAPQVGDSDQPTISADGRYIAYTSNRPDLVPGGTGTFADVFVYDRHTGSTVRASVHSDGSPAVNGSVEPSISADGSRVTFISRDPSLASASASASASTAGQTLVPHRARFYPLYVHDLRTGRTSLASIEPDGSTAAVSQGVLSADGRYAVFTSLDNDFLAPSQIMVRDLDRGTTTLVSTAPGGAQGDQDSLTIGMSADDRSVFFTSSADNLLPGSTAQAFGYYRHDLRTNSTERLLQLPDPASGGQGLPAAVDGRGNTLLFGADGSRLLPGDTNQSPEAFALQLPRR</sequence>
<evidence type="ECO:0000256" key="1">
    <source>
        <dbReference type="ARBA" id="ARBA00009820"/>
    </source>
</evidence>
<dbReference type="PANTHER" id="PTHR36842">
    <property type="entry name" value="PROTEIN TOLB HOMOLOG"/>
    <property type="match status" value="1"/>
</dbReference>
<dbReference type="Proteomes" id="UP000540506">
    <property type="component" value="Unassembled WGS sequence"/>
</dbReference>
<dbReference type="PROSITE" id="PS51318">
    <property type="entry name" value="TAT"/>
    <property type="match status" value="1"/>
</dbReference>
<evidence type="ECO:0000313" key="3">
    <source>
        <dbReference type="EMBL" id="MBB4921262.1"/>
    </source>
</evidence>
<dbReference type="AlphaFoldDB" id="A0A7W7QWY4"/>
<comment type="similarity">
    <text evidence="1">Belongs to the TolB family.</text>
</comment>
<name>A0A7W7QWY4_KITKI</name>
<dbReference type="Pfam" id="PF07676">
    <property type="entry name" value="PD40"/>
    <property type="match status" value="2"/>
</dbReference>
<dbReference type="PANTHER" id="PTHR36842:SF2">
    <property type="entry name" value="SLR0505 PROTEIN"/>
    <property type="match status" value="1"/>
</dbReference>
<keyword evidence="2" id="KW-0732">Signal</keyword>
<evidence type="ECO:0000256" key="2">
    <source>
        <dbReference type="SAM" id="SignalP"/>
    </source>
</evidence>
<accession>A0A7W7QWY4</accession>
<organism evidence="3 4">
    <name type="scientific">Kitasatospora kifunensis</name>
    <name type="common">Streptomyces kifunensis</name>
    <dbReference type="NCBI Taxonomy" id="58351"/>
    <lineage>
        <taxon>Bacteria</taxon>
        <taxon>Bacillati</taxon>
        <taxon>Actinomycetota</taxon>
        <taxon>Actinomycetes</taxon>
        <taxon>Kitasatosporales</taxon>
        <taxon>Streptomycetaceae</taxon>
        <taxon>Kitasatospora</taxon>
    </lineage>
</organism>
<comment type="caution">
    <text evidence="3">The sequence shown here is derived from an EMBL/GenBank/DDBJ whole genome shotgun (WGS) entry which is preliminary data.</text>
</comment>
<proteinExistence type="inferred from homology"/>
<dbReference type="Gene3D" id="2.120.10.30">
    <property type="entry name" value="TolB, C-terminal domain"/>
    <property type="match status" value="1"/>
</dbReference>